<gene>
    <name evidence="1" type="ORF">NPIL_689931</name>
</gene>
<proteinExistence type="predicted"/>
<protein>
    <submittedName>
        <fullName evidence="1">Uncharacterized protein</fullName>
    </submittedName>
</protein>
<dbReference type="AlphaFoldDB" id="A0A8X6MJZ5"/>
<evidence type="ECO:0000313" key="1">
    <source>
        <dbReference type="EMBL" id="GFS60095.1"/>
    </source>
</evidence>
<comment type="caution">
    <text evidence="1">The sequence shown here is derived from an EMBL/GenBank/DDBJ whole genome shotgun (WGS) entry which is preliminary data.</text>
</comment>
<dbReference type="OrthoDB" id="6766291at2759"/>
<accession>A0A8X6MJZ5</accession>
<keyword evidence="2" id="KW-1185">Reference proteome</keyword>
<evidence type="ECO:0000313" key="2">
    <source>
        <dbReference type="Proteomes" id="UP000887013"/>
    </source>
</evidence>
<name>A0A8X6MJZ5_NEPPI</name>
<organism evidence="1 2">
    <name type="scientific">Nephila pilipes</name>
    <name type="common">Giant wood spider</name>
    <name type="synonym">Nephila maculata</name>
    <dbReference type="NCBI Taxonomy" id="299642"/>
    <lineage>
        <taxon>Eukaryota</taxon>
        <taxon>Metazoa</taxon>
        <taxon>Ecdysozoa</taxon>
        <taxon>Arthropoda</taxon>
        <taxon>Chelicerata</taxon>
        <taxon>Arachnida</taxon>
        <taxon>Araneae</taxon>
        <taxon>Araneomorphae</taxon>
        <taxon>Entelegynae</taxon>
        <taxon>Araneoidea</taxon>
        <taxon>Nephilidae</taxon>
        <taxon>Nephila</taxon>
    </lineage>
</organism>
<sequence length="74" mass="8402">MNTFLTFHNDDEHISALMRPTGWYQIDGSPARDVRNQLDDTCGQQWIGYGAPVHWLFDRRIYCASTTSGGVSSH</sequence>
<dbReference type="Proteomes" id="UP000887013">
    <property type="component" value="Unassembled WGS sequence"/>
</dbReference>
<reference evidence="1" key="1">
    <citation type="submission" date="2020-08" db="EMBL/GenBank/DDBJ databases">
        <title>Multicomponent nature underlies the extraordinary mechanical properties of spider dragline silk.</title>
        <authorList>
            <person name="Kono N."/>
            <person name="Nakamura H."/>
            <person name="Mori M."/>
            <person name="Yoshida Y."/>
            <person name="Ohtoshi R."/>
            <person name="Malay A.D."/>
            <person name="Moran D.A.P."/>
            <person name="Tomita M."/>
            <person name="Numata K."/>
            <person name="Arakawa K."/>
        </authorList>
    </citation>
    <scope>NUCLEOTIDE SEQUENCE</scope>
</reference>
<dbReference type="EMBL" id="BMAW01047315">
    <property type="protein sequence ID" value="GFS60095.1"/>
    <property type="molecule type" value="Genomic_DNA"/>
</dbReference>